<dbReference type="EMBL" id="CM043027">
    <property type="protein sequence ID" value="KAI4589201.1"/>
    <property type="molecule type" value="Genomic_DNA"/>
</dbReference>
<sequence length="721" mass="81972">MGEGLISAPFPEEPEMTKSLGSVSFKDISVDFSREEWQQLDLAQKSLYRDVMLENYFNLISVGCQVPKAEVIFNLEWGEEPFMWNGKISSQSCLDQHIGFETSKQGISEDVSVWFEGICLFPRDDLYSILEEFWQDDKQTGRDKENQNKYLSPIIFTNKDTLANKGNCDYNKDIGKKFHVNTNLVPSRKRLHNYDSFQNSLKPVVILCNCNRNNATENFDKVIGYANTFTCMNSHTEVNACEYNQCKKLLNRFQIHHQIRHQVGSVQRKTNSLLILYNSDKRLSYLQSQRMNNQYIRREVFCCETCHELKSFWEKEISKQTCYRELEEDRQERSALRKEAFQGQVHHKSYIPLTAQHPVKYCCYSGIPEAGVNENKSVTGVTQAKTFILVGDLQKVMVRSPQGDHEDSLRASGAVTLPEDRAQTSGHSRNEEGWRRAVWEKNKKIIDLHNQEYSQGKHGFSMAMNAFGDMTNEEFRQVMNGFQNQKRKKGKLFREPLLIDVPKSVDWTKKGYVTPVKNQGQCGSCWAFSATGALEGQMFRKTGKLVSLSEQNLVDCSRPQGNQGCNGGLMDNAFQYIKENGGLDSEESYPYLATDTSSCNYKPECSAANDTGFVDIPQREKALMKAVATVGPISVAIDAGHASFQFYKSGIYYDPDCSSKDLDHGVLVVGYGFEGTDSNNNKFWIVKNSWGPEWGWNGYVKMAKDQNNHCGIATAASYPTV</sequence>
<organism evidence="1 2">
    <name type="scientific">Ovis ammon polii x Ovis aries</name>
    <dbReference type="NCBI Taxonomy" id="2918886"/>
    <lineage>
        <taxon>Eukaryota</taxon>
        <taxon>Metazoa</taxon>
        <taxon>Chordata</taxon>
        <taxon>Craniata</taxon>
        <taxon>Vertebrata</taxon>
        <taxon>Euteleostomi</taxon>
        <taxon>Mammalia</taxon>
        <taxon>Eutheria</taxon>
        <taxon>Laurasiatheria</taxon>
        <taxon>Artiodactyla</taxon>
        <taxon>Ruminantia</taxon>
        <taxon>Pecora</taxon>
        <taxon>Bovidae</taxon>
        <taxon>Caprinae</taxon>
        <taxon>Ovis</taxon>
    </lineage>
</organism>
<evidence type="ECO:0000313" key="1">
    <source>
        <dbReference type="EMBL" id="KAI4589201.1"/>
    </source>
</evidence>
<comment type="caution">
    <text evidence="1">The sequence shown here is derived from an EMBL/GenBank/DDBJ whole genome shotgun (WGS) entry which is preliminary data.</text>
</comment>
<name>A0ACB9VGT0_9CETA</name>
<evidence type="ECO:0000313" key="2">
    <source>
        <dbReference type="Proteomes" id="UP001057279"/>
    </source>
</evidence>
<keyword evidence="2" id="KW-1185">Reference proteome</keyword>
<reference evidence="1" key="1">
    <citation type="submission" date="2022-03" db="EMBL/GenBank/DDBJ databases">
        <title>Genomic analyses of argali, domestic sheep and their hybrids provide insights into chromosomal evolution, heterosis and genetic basis of agronomic traits.</title>
        <authorList>
            <person name="Li M."/>
        </authorList>
    </citation>
    <scope>NUCLEOTIDE SEQUENCE</scope>
    <source>
        <strain evidence="1">F1 hybrid</strain>
    </source>
</reference>
<accession>A0ACB9VGT0</accession>
<protein>
    <submittedName>
        <fullName evidence="1">Uncharacterized protein</fullName>
    </submittedName>
</protein>
<proteinExistence type="predicted"/>
<gene>
    <name evidence="1" type="ORF">MJG53_003609</name>
</gene>
<dbReference type="Proteomes" id="UP001057279">
    <property type="component" value="Linkage Group LG02"/>
</dbReference>